<dbReference type="PANTHER" id="PTHR11662">
    <property type="entry name" value="SOLUTE CARRIER FAMILY 17"/>
    <property type="match status" value="1"/>
</dbReference>
<feature type="transmembrane region" description="Helical" evidence="6">
    <location>
        <begin position="177"/>
        <end position="199"/>
    </location>
</feature>
<keyword evidence="4 6" id="KW-0472">Membrane</keyword>
<comment type="subcellular location">
    <subcellularLocation>
        <location evidence="1">Membrane</location>
        <topology evidence="1">Multi-pass membrane protein</topology>
    </subcellularLocation>
</comment>
<organism evidence="7 8">
    <name type="scientific">Cordylochernes scorpioides</name>
    <dbReference type="NCBI Taxonomy" id="51811"/>
    <lineage>
        <taxon>Eukaryota</taxon>
        <taxon>Metazoa</taxon>
        <taxon>Ecdysozoa</taxon>
        <taxon>Arthropoda</taxon>
        <taxon>Chelicerata</taxon>
        <taxon>Arachnida</taxon>
        <taxon>Pseudoscorpiones</taxon>
        <taxon>Cheliferoidea</taxon>
        <taxon>Chernetidae</taxon>
        <taxon>Cordylochernes</taxon>
    </lineage>
</organism>
<dbReference type="InterPro" id="IPR011701">
    <property type="entry name" value="MFS"/>
</dbReference>
<evidence type="ECO:0000256" key="4">
    <source>
        <dbReference type="ARBA" id="ARBA00023136"/>
    </source>
</evidence>
<feature type="transmembrane region" description="Helical" evidence="6">
    <location>
        <begin position="211"/>
        <end position="230"/>
    </location>
</feature>
<sequence length="273" mass="30133">MALRKDHPRISLSELDFIKNNTEPPTEKAPKAPWMKLLKSGPLWGLIIAHLGQNCGFYMLLTELPTYMGTILHYDIKQNGLLSSLPYLLQAIVGLVVGRGMDWALKREYISVTKVRKICNSIGFLGPAICLIAVCQAGCLAKLSTAFFCLALAFNGFIYSGYQVVHIDMDPSLAGTLFGITNGVATLGGILSPIYVGFLTENNQTLARWNIIFYTVAGIYVVSNTIFLYIGSAKRQQWESQQDETPPLVGDKSSRDSYNSMGQAPPMEGYNKY</sequence>
<dbReference type="Proteomes" id="UP001235939">
    <property type="component" value="Chromosome 11"/>
</dbReference>
<evidence type="ECO:0000256" key="6">
    <source>
        <dbReference type="SAM" id="Phobius"/>
    </source>
</evidence>
<name>A0ABY6L2V3_9ARAC</name>
<accession>A0ABY6L2V3</accession>
<evidence type="ECO:0000256" key="3">
    <source>
        <dbReference type="ARBA" id="ARBA00022989"/>
    </source>
</evidence>
<evidence type="ECO:0000313" key="7">
    <source>
        <dbReference type="EMBL" id="UYV74522.1"/>
    </source>
</evidence>
<evidence type="ECO:0000256" key="1">
    <source>
        <dbReference type="ARBA" id="ARBA00004141"/>
    </source>
</evidence>
<evidence type="ECO:0000313" key="8">
    <source>
        <dbReference type="Proteomes" id="UP001235939"/>
    </source>
</evidence>
<dbReference type="EMBL" id="CP092873">
    <property type="protein sequence ID" value="UYV74522.1"/>
    <property type="molecule type" value="Genomic_DNA"/>
</dbReference>
<dbReference type="InterPro" id="IPR036259">
    <property type="entry name" value="MFS_trans_sf"/>
</dbReference>
<feature type="transmembrane region" description="Helical" evidence="6">
    <location>
        <begin position="118"/>
        <end position="139"/>
    </location>
</feature>
<dbReference type="PANTHER" id="PTHR11662:SF399">
    <property type="entry name" value="FI19708P1-RELATED"/>
    <property type="match status" value="1"/>
</dbReference>
<gene>
    <name evidence="7" type="ORF">LAZ67_11003772</name>
</gene>
<feature type="region of interest" description="Disordered" evidence="5">
    <location>
        <begin position="240"/>
        <end position="273"/>
    </location>
</feature>
<dbReference type="Gene3D" id="1.20.1250.20">
    <property type="entry name" value="MFS general substrate transporter like domains"/>
    <property type="match status" value="1"/>
</dbReference>
<feature type="transmembrane region" description="Helical" evidence="6">
    <location>
        <begin position="81"/>
        <end position="98"/>
    </location>
</feature>
<dbReference type="InterPro" id="IPR050382">
    <property type="entry name" value="MFS_Na/Anion_cotransporter"/>
</dbReference>
<keyword evidence="3 6" id="KW-1133">Transmembrane helix</keyword>
<proteinExistence type="predicted"/>
<feature type="transmembrane region" description="Helical" evidence="6">
    <location>
        <begin position="43"/>
        <end position="61"/>
    </location>
</feature>
<reference evidence="7 8" key="1">
    <citation type="submission" date="2022-01" db="EMBL/GenBank/DDBJ databases">
        <title>A chromosomal length assembly of Cordylochernes scorpioides.</title>
        <authorList>
            <person name="Zeh D."/>
            <person name="Zeh J."/>
        </authorList>
    </citation>
    <scope>NUCLEOTIDE SEQUENCE [LARGE SCALE GENOMIC DNA]</scope>
    <source>
        <strain evidence="7">IN4F17</strain>
        <tissue evidence="7">Whole Body</tissue>
    </source>
</reference>
<dbReference type="SUPFAM" id="SSF103473">
    <property type="entry name" value="MFS general substrate transporter"/>
    <property type="match status" value="1"/>
</dbReference>
<feature type="transmembrane region" description="Helical" evidence="6">
    <location>
        <begin position="145"/>
        <end position="165"/>
    </location>
</feature>
<keyword evidence="8" id="KW-1185">Reference proteome</keyword>
<protein>
    <submittedName>
        <fullName evidence="7">Picot</fullName>
    </submittedName>
</protein>
<dbReference type="Pfam" id="PF07690">
    <property type="entry name" value="MFS_1"/>
    <property type="match status" value="1"/>
</dbReference>
<evidence type="ECO:0000256" key="2">
    <source>
        <dbReference type="ARBA" id="ARBA00022692"/>
    </source>
</evidence>
<keyword evidence="2 6" id="KW-0812">Transmembrane</keyword>
<evidence type="ECO:0000256" key="5">
    <source>
        <dbReference type="SAM" id="MobiDB-lite"/>
    </source>
</evidence>